<dbReference type="GO" id="GO:0005694">
    <property type="term" value="C:chromosome"/>
    <property type="evidence" value="ECO:0007669"/>
    <property type="project" value="UniProtKB-SubCell"/>
</dbReference>
<dbReference type="PROSITE" id="PS51050">
    <property type="entry name" value="ZF_CW"/>
    <property type="match status" value="1"/>
</dbReference>
<keyword evidence="10" id="KW-0539">Nucleus</keyword>
<evidence type="ECO:0000256" key="2">
    <source>
        <dbReference type="ARBA" id="ARBA00004286"/>
    </source>
</evidence>
<organism evidence="12 13">
    <name type="scientific">Ambrosia artemisiifolia</name>
    <name type="common">Common ragweed</name>
    <dbReference type="NCBI Taxonomy" id="4212"/>
    <lineage>
        <taxon>Eukaryota</taxon>
        <taxon>Viridiplantae</taxon>
        <taxon>Streptophyta</taxon>
        <taxon>Embryophyta</taxon>
        <taxon>Tracheophyta</taxon>
        <taxon>Spermatophyta</taxon>
        <taxon>Magnoliopsida</taxon>
        <taxon>eudicotyledons</taxon>
        <taxon>Gunneridae</taxon>
        <taxon>Pentapetalae</taxon>
        <taxon>asterids</taxon>
        <taxon>campanulids</taxon>
        <taxon>Asterales</taxon>
        <taxon>Asteraceae</taxon>
        <taxon>Asteroideae</taxon>
        <taxon>Heliantheae alliance</taxon>
        <taxon>Heliantheae</taxon>
        <taxon>Ambrosia</taxon>
    </lineage>
</organism>
<evidence type="ECO:0000256" key="9">
    <source>
        <dbReference type="ARBA" id="ARBA00022833"/>
    </source>
</evidence>
<keyword evidence="6" id="KW-0949">S-adenosyl-L-methionine</keyword>
<comment type="caution">
    <text evidence="12">The sequence shown here is derived from an EMBL/GenBank/DDBJ whole genome shotgun (WGS) entry which is preliminary data.</text>
</comment>
<dbReference type="Pfam" id="PF07496">
    <property type="entry name" value="zf-CW"/>
    <property type="match status" value="1"/>
</dbReference>
<proteinExistence type="predicted"/>
<evidence type="ECO:0000256" key="5">
    <source>
        <dbReference type="ARBA" id="ARBA00022679"/>
    </source>
</evidence>
<dbReference type="InterPro" id="IPR011124">
    <property type="entry name" value="Znf_CW"/>
</dbReference>
<dbReference type="PANTHER" id="PTHR22884">
    <property type="entry name" value="SET DOMAIN PROTEINS"/>
    <property type="match status" value="1"/>
</dbReference>
<accession>A0AAD5D4J5</accession>
<dbReference type="GO" id="GO:0008270">
    <property type="term" value="F:zinc ion binding"/>
    <property type="evidence" value="ECO:0007669"/>
    <property type="project" value="UniProtKB-KW"/>
</dbReference>
<evidence type="ECO:0000256" key="8">
    <source>
        <dbReference type="ARBA" id="ARBA00022771"/>
    </source>
</evidence>
<keyword evidence="7" id="KW-0479">Metal-binding</keyword>
<keyword evidence="8" id="KW-0863">Zinc-finger</keyword>
<keyword evidence="4" id="KW-0489">Methyltransferase</keyword>
<dbReference type="EMBL" id="JAMZMK010005502">
    <property type="protein sequence ID" value="KAI7753224.1"/>
    <property type="molecule type" value="Genomic_DNA"/>
</dbReference>
<reference evidence="12" key="1">
    <citation type="submission" date="2022-06" db="EMBL/GenBank/DDBJ databases">
        <title>Uncovering the hologenomic basis of an extraordinary plant invasion.</title>
        <authorList>
            <person name="Bieker V.C."/>
            <person name="Martin M.D."/>
            <person name="Gilbert T."/>
            <person name="Hodgins K."/>
            <person name="Battlay P."/>
            <person name="Petersen B."/>
            <person name="Wilson J."/>
        </authorList>
    </citation>
    <scope>NUCLEOTIDE SEQUENCE</scope>
    <source>
        <strain evidence="12">AA19_3_7</strain>
        <tissue evidence="12">Leaf</tissue>
    </source>
</reference>
<dbReference type="Gene3D" id="3.30.40.100">
    <property type="match status" value="1"/>
</dbReference>
<evidence type="ECO:0000256" key="1">
    <source>
        <dbReference type="ARBA" id="ARBA00004123"/>
    </source>
</evidence>
<keyword evidence="9" id="KW-0862">Zinc</keyword>
<gene>
    <name evidence="12" type="ORF">M8C21_002405</name>
</gene>
<name>A0AAD5D4J5_AMBAR</name>
<evidence type="ECO:0000256" key="10">
    <source>
        <dbReference type="ARBA" id="ARBA00023242"/>
    </source>
</evidence>
<evidence type="ECO:0000256" key="4">
    <source>
        <dbReference type="ARBA" id="ARBA00022603"/>
    </source>
</evidence>
<dbReference type="AlphaFoldDB" id="A0AAD5D4J5"/>
<protein>
    <recommendedName>
        <fullName evidence="11">CW-type domain-containing protein</fullName>
    </recommendedName>
</protein>
<keyword evidence="13" id="KW-1185">Reference proteome</keyword>
<evidence type="ECO:0000256" key="6">
    <source>
        <dbReference type="ARBA" id="ARBA00022691"/>
    </source>
</evidence>
<dbReference type="GO" id="GO:0032259">
    <property type="term" value="P:methylation"/>
    <property type="evidence" value="ECO:0007669"/>
    <property type="project" value="UniProtKB-KW"/>
</dbReference>
<keyword evidence="5" id="KW-0808">Transferase</keyword>
<feature type="domain" description="CW-type" evidence="11">
    <location>
        <begin position="10"/>
        <end position="64"/>
    </location>
</feature>
<feature type="non-terminal residue" evidence="12">
    <location>
        <position position="98"/>
    </location>
</feature>
<evidence type="ECO:0000313" key="12">
    <source>
        <dbReference type="EMBL" id="KAI7753224.1"/>
    </source>
</evidence>
<evidence type="ECO:0000256" key="7">
    <source>
        <dbReference type="ARBA" id="ARBA00022723"/>
    </source>
</evidence>
<dbReference type="FunFam" id="3.30.40.100:FF:000006">
    <property type="entry name" value="Histone-lysine N-methyltransferase"/>
    <property type="match status" value="1"/>
</dbReference>
<keyword evidence="3" id="KW-0158">Chromosome</keyword>
<dbReference type="GO" id="GO:0005634">
    <property type="term" value="C:nucleus"/>
    <property type="evidence" value="ECO:0007669"/>
    <property type="project" value="UniProtKB-SubCell"/>
</dbReference>
<dbReference type="Proteomes" id="UP001206925">
    <property type="component" value="Unassembled WGS sequence"/>
</dbReference>
<dbReference type="InterPro" id="IPR050777">
    <property type="entry name" value="SET2_Histone-Lys_MeTrsfase"/>
</dbReference>
<dbReference type="GO" id="GO:0008168">
    <property type="term" value="F:methyltransferase activity"/>
    <property type="evidence" value="ECO:0007669"/>
    <property type="project" value="UniProtKB-KW"/>
</dbReference>
<evidence type="ECO:0000313" key="13">
    <source>
        <dbReference type="Proteomes" id="UP001206925"/>
    </source>
</evidence>
<sequence length="98" mass="11050">MPSEGESRQGPPPSAWVCCDDCHKWRRISAILADVIESTECRWTCKENMDKAFADCSIPQEKSNTDINEELELSEASCEEDACNTWLNSNKLVQKQPA</sequence>
<evidence type="ECO:0000256" key="3">
    <source>
        <dbReference type="ARBA" id="ARBA00022454"/>
    </source>
</evidence>
<comment type="subcellular location">
    <subcellularLocation>
        <location evidence="2">Chromosome</location>
    </subcellularLocation>
    <subcellularLocation>
        <location evidence="1">Nucleus</location>
    </subcellularLocation>
</comment>
<evidence type="ECO:0000259" key="11">
    <source>
        <dbReference type="PROSITE" id="PS51050"/>
    </source>
</evidence>